<feature type="signal peptide" evidence="2">
    <location>
        <begin position="1"/>
        <end position="20"/>
    </location>
</feature>
<dbReference type="Gene3D" id="1.20.5.340">
    <property type="match status" value="1"/>
</dbReference>
<name>A0A6B8M9A4_9HYPH</name>
<evidence type="ECO:0000256" key="1">
    <source>
        <dbReference type="SAM" id="Coils"/>
    </source>
</evidence>
<dbReference type="RefSeq" id="WP_154419989.1">
    <property type="nucleotide sequence ID" value="NZ_CP044331.1"/>
</dbReference>
<feature type="coiled-coil region" evidence="1">
    <location>
        <begin position="70"/>
        <end position="97"/>
    </location>
</feature>
<keyword evidence="1" id="KW-0175">Coiled coil</keyword>
<dbReference type="Proteomes" id="UP000422569">
    <property type="component" value="Chromosome"/>
</dbReference>
<keyword evidence="4" id="KW-1185">Reference proteome</keyword>
<dbReference type="KEGG" id="mpar:F7D14_13555"/>
<protein>
    <recommendedName>
        <fullName evidence="5">Secreted protein</fullName>
    </recommendedName>
</protein>
<evidence type="ECO:0000256" key="2">
    <source>
        <dbReference type="SAM" id="SignalP"/>
    </source>
</evidence>
<evidence type="ECO:0000313" key="3">
    <source>
        <dbReference type="EMBL" id="QGM98402.1"/>
    </source>
</evidence>
<reference evidence="3 4" key="1">
    <citation type="submission" date="2019-09" db="EMBL/GenBank/DDBJ databases">
        <title>Isolation and complete genome sequencing of Methylocystis species.</title>
        <authorList>
            <person name="Rumah B.L."/>
            <person name="Stead C.E."/>
            <person name="Stevens B.C."/>
            <person name="Minton N.P."/>
            <person name="Grosse-Honebrink A."/>
            <person name="Zhang Y."/>
        </authorList>
    </citation>
    <scope>NUCLEOTIDE SEQUENCE [LARGE SCALE GENOMIC DNA]</scope>
    <source>
        <strain evidence="3 4">BRCS2</strain>
    </source>
</reference>
<dbReference type="EMBL" id="CP044331">
    <property type="protein sequence ID" value="QGM98402.1"/>
    <property type="molecule type" value="Genomic_DNA"/>
</dbReference>
<sequence>MRLLIGPLFVSFALSLPAHAEVTCIPQASGVTGVIAEQTDVVAAVNCLGRQLAQLRGDATVSDHNETARIEELARQLAMLQNAVASLSQRVAAIEGNLRNVEQPLAKQPW</sequence>
<organism evidence="3 4">
    <name type="scientific">Methylocystis parvus</name>
    <dbReference type="NCBI Taxonomy" id="134"/>
    <lineage>
        <taxon>Bacteria</taxon>
        <taxon>Pseudomonadati</taxon>
        <taxon>Pseudomonadota</taxon>
        <taxon>Alphaproteobacteria</taxon>
        <taxon>Hyphomicrobiales</taxon>
        <taxon>Methylocystaceae</taxon>
        <taxon>Methylocystis</taxon>
    </lineage>
</organism>
<keyword evidence="2" id="KW-0732">Signal</keyword>
<gene>
    <name evidence="3" type="ORF">F7D14_13555</name>
</gene>
<evidence type="ECO:0008006" key="5">
    <source>
        <dbReference type="Google" id="ProtNLM"/>
    </source>
</evidence>
<dbReference type="AlphaFoldDB" id="A0A6B8M9A4"/>
<evidence type="ECO:0000313" key="4">
    <source>
        <dbReference type="Proteomes" id="UP000422569"/>
    </source>
</evidence>
<proteinExistence type="predicted"/>
<feature type="chain" id="PRO_5025553420" description="Secreted protein" evidence="2">
    <location>
        <begin position="21"/>
        <end position="110"/>
    </location>
</feature>
<accession>A0A6B8M9A4</accession>